<sequence>MSSTEHHHGEYKVAGGKLVVADLDVADGTIARANLNGDFFLEPDEALEDLNAALTGLPADASHATLRDAVVHGLREGAAMIGFDAAAVATAARRALGHATTWADHEWEILPPVDLPIATNVALDEVITRDVAAGRRKPTLRLWDWSERAVVIGSFQSLANEVDPAGAAAHDVTVMRRISGGGAMFMEAGNCITYSLSAPASLVDGVSFADSYPFLDAWVMEALADVGIEAHYKPLNDIATAHGKIGGAAQKRLANGGLLHHVTMSYDIDADKMMQVLRIGREKISDKGIASATKRVDPLKRQAGRSRAEIFDVMMGVFERRYGAQRAALDPETLARAEELARTKFTADEWVQRVP</sequence>
<evidence type="ECO:0000313" key="3">
    <source>
        <dbReference type="Proteomes" id="UP000625033"/>
    </source>
</evidence>
<dbReference type="EMBL" id="JADOTZ010000001">
    <property type="protein sequence ID" value="MBG6085778.1"/>
    <property type="molecule type" value="Genomic_DNA"/>
</dbReference>
<dbReference type="SUPFAM" id="SSF55681">
    <property type="entry name" value="Class II aaRS and biotin synthetases"/>
    <property type="match status" value="1"/>
</dbReference>
<evidence type="ECO:0000313" key="2">
    <source>
        <dbReference type="EMBL" id="MBG6085778.1"/>
    </source>
</evidence>
<dbReference type="Gene3D" id="3.30.930.10">
    <property type="entry name" value="Bira Bifunctional Protein, Domain 2"/>
    <property type="match status" value="1"/>
</dbReference>
<feature type="domain" description="BPL/LPL catalytic" evidence="1">
    <location>
        <begin position="134"/>
        <end position="326"/>
    </location>
</feature>
<dbReference type="EC" id="6.3.1.20" evidence="2"/>
<name>A0A931DFF1_9MICC</name>
<accession>A0A931DFF1</accession>
<dbReference type="Gene3D" id="3.30.390.50">
    <property type="entry name" value="CO dehydrogenase flavoprotein, C-terminal domain"/>
    <property type="match status" value="1"/>
</dbReference>
<dbReference type="GO" id="GO:0016979">
    <property type="term" value="F:lipoate-protein ligase activity"/>
    <property type="evidence" value="ECO:0007669"/>
    <property type="project" value="UniProtKB-EC"/>
</dbReference>
<dbReference type="PANTHER" id="PTHR43679">
    <property type="entry name" value="OCTANOYLTRANSFERASE LIPM-RELATED"/>
    <property type="match status" value="1"/>
</dbReference>
<proteinExistence type="predicted"/>
<dbReference type="InterPro" id="IPR050664">
    <property type="entry name" value="Octanoyltrans_LipM/LipL"/>
</dbReference>
<dbReference type="Proteomes" id="UP000625033">
    <property type="component" value="Unassembled WGS sequence"/>
</dbReference>
<reference evidence="2" key="1">
    <citation type="submission" date="2020-11" db="EMBL/GenBank/DDBJ databases">
        <title>Sequencing the genomes of 1000 actinobacteria strains.</title>
        <authorList>
            <person name="Klenk H.-P."/>
        </authorList>
    </citation>
    <scope>NUCLEOTIDE SEQUENCE</scope>
    <source>
        <strain evidence="2">DSM 26152</strain>
    </source>
</reference>
<organism evidence="2 3">
    <name type="scientific">Zhihengliuella flava</name>
    <dbReference type="NCBI Taxonomy" id="1285193"/>
    <lineage>
        <taxon>Bacteria</taxon>
        <taxon>Bacillati</taxon>
        <taxon>Actinomycetota</taxon>
        <taxon>Actinomycetes</taxon>
        <taxon>Micrococcales</taxon>
        <taxon>Micrococcaceae</taxon>
        <taxon>Zhihengliuella</taxon>
    </lineage>
</organism>
<dbReference type="PANTHER" id="PTHR43679:SF2">
    <property type="entry name" value="OCTANOYL-[GCVH]:PROTEIN N-OCTANOYLTRANSFERASE"/>
    <property type="match status" value="1"/>
</dbReference>
<dbReference type="InterPro" id="IPR045864">
    <property type="entry name" value="aa-tRNA-synth_II/BPL/LPL"/>
</dbReference>
<protein>
    <submittedName>
        <fullName evidence="2">Lipoate-protein ligase A</fullName>
        <ecNumber evidence="2">6.3.1.20</ecNumber>
    </submittedName>
</protein>
<dbReference type="Pfam" id="PF21948">
    <property type="entry name" value="LplA-B_cat"/>
    <property type="match status" value="1"/>
</dbReference>
<keyword evidence="2" id="KW-0436">Ligase</keyword>
<dbReference type="InterPro" id="IPR004143">
    <property type="entry name" value="BPL_LPL_catalytic"/>
</dbReference>
<dbReference type="PROSITE" id="PS51733">
    <property type="entry name" value="BPL_LPL_CATALYTIC"/>
    <property type="match status" value="1"/>
</dbReference>
<evidence type="ECO:0000259" key="1">
    <source>
        <dbReference type="PROSITE" id="PS51733"/>
    </source>
</evidence>
<dbReference type="AlphaFoldDB" id="A0A931DFF1"/>
<dbReference type="RefSeq" id="WP_196836925.1">
    <property type="nucleotide sequence ID" value="NZ_JADOTZ010000001.1"/>
</dbReference>
<dbReference type="CDD" id="cd16443">
    <property type="entry name" value="LplA"/>
    <property type="match status" value="1"/>
</dbReference>
<keyword evidence="3" id="KW-1185">Reference proteome</keyword>
<comment type="caution">
    <text evidence="2">The sequence shown here is derived from an EMBL/GenBank/DDBJ whole genome shotgun (WGS) entry which is preliminary data.</text>
</comment>
<gene>
    <name evidence="2" type="ORF">IW252_002545</name>
</gene>